<reference evidence="2 3" key="1">
    <citation type="submission" date="2018-03" db="EMBL/GenBank/DDBJ databases">
        <title>Genome sequence of Moorella humiferrea DSM 23265.</title>
        <authorList>
            <person name="Poehlein A."/>
            <person name="Daniel R."/>
        </authorList>
    </citation>
    <scope>NUCLEOTIDE SEQUENCE [LARGE SCALE GENOMIC DNA]</scope>
    <source>
        <strain evidence="2 3">DSM 23265</strain>
    </source>
</reference>
<dbReference type="Pfam" id="PF07833">
    <property type="entry name" value="Cu_amine_oxidN1"/>
    <property type="match status" value="1"/>
</dbReference>
<evidence type="ECO:0000259" key="1">
    <source>
        <dbReference type="Pfam" id="PF07833"/>
    </source>
</evidence>
<organism evidence="2 3">
    <name type="scientific">Neomoorella humiferrea</name>
    <dbReference type="NCBI Taxonomy" id="676965"/>
    <lineage>
        <taxon>Bacteria</taxon>
        <taxon>Bacillati</taxon>
        <taxon>Bacillota</taxon>
        <taxon>Clostridia</taxon>
        <taxon>Neomoorellales</taxon>
        <taxon>Neomoorellaceae</taxon>
        <taxon>Neomoorella</taxon>
    </lineage>
</organism>
<dbReference type="Proteomes" id="UP000238415">
    <property type="component" value="Unassembled WGS sequence"/>
</dbReference>
<proteinExistence type="predicted"/>
<name>A0A2T0AKW2_9FIRM</name>
<dbReference type="EMBL" id="PVXM01000057">
    <property type="protein sequence ID" value="PRR69205.1"/>
    <property type="molecule type" value="Genomic_DNA"/>
</dbReference>
<evidence type="ECO:0000313" key="3">
    <source>
        <dbReference type="Proteomes" id="UP000238415"/>
    </source>
</evidence>
<dbReference type="SUPFAM" id="SSF55383">
    <property type="entry name" value="Copper amine oxidase, domain N"/>
    <property type="match status" value="2"/>
</dbReference>
<dbReference type="PANTHER" id="PTHR39327">
    <property type="match status" value="1"/>
</dbReference>
<sequence>MRRENSTNKRPVVVVLMVLAAIFLFVCPAWAGGDNIAVFTIGKTSYLLNGVTFDMDVAPYIKDGRTYIPLRYVAKAMGITDENIIWDPKMKKVMIVKENQVVQLIIGSNELTINGKVVVMDVAPEVIAGRVMLPIRWLAHSLGVSIEWDSVSKTITVGGSNETAKAGTLSGDNGQEKALEKPVVDYKAILKEYKWYDKENNEWIWRVPVPEEMYQYYRSQPRIHERILKEYIEQVNNLRRRAEELRSYMEYWYQRCRILPGDSYYEAWQKYQTYMSAYNQAQSELKRILSEYQRLQWLYQAAEYRQIRDGYIPYVTEEGNYELVSTLAGVLAEKAPQNPEERIELAASFVQEAIPYVSEKGEYPKYPVETLVEGGDCEDKSILLAAILKAMGYKTALLVFRGNPGHMAIGVECPNCEGSYYLKDGVKYFYLETTSPGWAIGEVPSEHAGEGALVYVVP</sequence>
<dbReference type="InterPro" id="IPR036582">
    <property type="entry name" value="Mao_N_sf"/>
</dbReference>
<dbReference type="Gene3D" id="3.10.620.30">
    <property type="match status" value="1"/>
</dbReference>
<accession>A0A2T0AKW2</accession>
<comment type="caution">
    <text evidence="2">The sequence shown here is derived from an EMBL/GenBank/DDBJ whole genome shotgun (WGS) entry which is preliminary data.</text>
</comment>
<feature type="domain" description="Copper amine oxidase-like N-terminal" evidence="1">
    <location>
        <begin position="48"/>
        <end position="156"/>
    </location>
</feature>
<dbReference type="RefSeq" id="WP_106006416.1">
    <property type="nucleotide sequence ID" value="NZ_CP136419.1"/>
</dbReference>
<dbReference type="AlphaFoldDB" id="A0A2T0AKW2"/>
<dbReference type="InterPro" id="IPR012854">
    <property type="entry name" value="Cu_amine_oxidase-like_N"/>
</dbReference>
<protein>
    <recommendedName>
        <fullName evidence="1">Copper amine oxidase-like N-terminal domain-containing protein</fullName>
    </recommendedName>
</protein>
<dbReference type="Gene3D" id="3.30.457.10">
    <property type="entry name" value="Copper amine oxidase-like, N-terminal domain"/>
    <property type="match status" value="2"/>
</dbReference>
<gene>
    <name evidence="2" type="ORF">MOHU_25080</name>
</gene>
<dbReference type="OrthoDB" id="1803727at2"/>
<dbReference type="InterPro" id="IPR010319">
    <property type="entry name" value="Transglutaminase-like_Cys_pept"/>
</dbReference>
<evidence type="ECO:0000313" key="2">
    <source>
        <dbReference type="EMBL" id="PRR69205.1"/>
    </source>
</evidence>
<keyword evidence="3" id="KW-1185">Reference proteome</keyword>
<dbReference type="PANTHER" id="PTHR39327:SF1">
    <property type="entry name" value="BLR5470 PROTEIN"/>
    <property type="match status" value="1"/>
</dbReference>